<dbReference type="GO" id="GO:0016787">
    <property type="term" value="F:hydrolase activity"/>
    <property type="evidence" value="ECO:0007669"/>
    <property type="project" value="UniProtKB-KW"/>
</dbReference>
<dbReference type="Proteomes" id="UP000500826">
    <property type="component" value="Chromosome"/>
</dbReference>
<evidence type="ECO:0000313" key="3">
    <source>
        <dbReference type="EMBL" id="QJW85521.1"/>
    </source>
</evidence>
<dbReference type="InterPro" id="IPR036380">
    <property type="entry name" value="Isochorismatase-like_sf"/>
</dbReference>
<keyword evidence="4" id="KW-1185">Reference proteome</keyword>
<dbReference type="InterPro" id="IPR050272">
    <property type="entry name" value="Isochorismatase-like_hydrls"/>
</dbReference>
<gene>
    <name evidence="3" type="ORF">HK414_26195</name>
</gene>
<dbReference type="SUPFAM" id="SSF52499">
    <property type="entry name" value="Isochorismatase-like hydrolases"/>
    <property type="match status" value="1"/>
</dbReference>
<evidence type="ECO:0000313" key="4">
    <source>
        <dbReference type="Proteomes" id="UP000500826"/>
    </source>
</evidence>
<evidence type="ECO:0000256" key="1">
    <source>
        <dbReference type="ARBA" id="ARBA00022801"/>
    </source>
</evidence>
<accession>A0ABX6P8T5</accession>
<proteinExistence type="predicted"/>
<reference evidence="3 4" key="1">
    <citation type="submission" date="2020-05" db="EMBL/GenBank/DDBJ databases">
        <title>Ramlibacter rhizophilus sp. nov., isolated from rhizosphere soil of national flower Mugunghwa from South Korea.</title>
        <authorList>
            <person name="Zheng-Fei Y."/>
            <person name="Huan T."/>
        </authorList>
    </citation>
    <scope>NUCLEOTIDE SEQUENCE [LARGE SCALE GENOMIC DNA]</scope>
    <source>
        <strain evidence="3 4">H242</strain>
    </source>
</reference>
<organism evidence="3 4">
    <name type="scientific">Ramlibacter terrae</name>
    <dbReference type="NCBI Taxonomy" id="2732511"/>
    <lineage>
        <taxon>Bacteria</taxon>
        <taxon>Pseudomonadati</taxon>
        <taxon>Pseudomonadota</taxon>
        <taxon>Betaproteobacteria</taxon>
        <taxon>Burkholderiales</taxon>
        <taxon>Comamonadaceae</taxon>
        <taxon>Ramlibacter</taxon>
    </lineage>
</organism>
<protein>
    <submittedName>
        <fullName evidence="3">Cysteine hydrolase</fullName>
    </submittedName>
</protein>
<name>A0ABX6P8T5_9BURK</name>
<feature type="domain" description="Isochorismatase-like" evidence="2">
    <location>
        <begin position="17"/>
        <end position="202"/>
    </location>
</feature>
<keyword evidence="1 3" id="KW-0378">Hydrolase</keyword>
<dbReference type="PANTHER" id="PTHR43540:SF6">
    <property type="entry name" value="ISOCHORISMATASE-LIKE DOMAIN-CONTAINING PROTEIN"/>
    <property type="match status" value="1"/>
</dbReference>
<reference evidence="3 4" key="2">
    <citation type="submission" date="2020-05" db="EMBL/GenBank/DDBJ databases">
        <authorList>
            <person name="Khan S.A."/>
            <person name="Jeon C.O."/>
            <person name="Chun B.H."/>
        </authorList>
    </citation>
    <scope>NUCLEOTIDE SEQUENCE [LARGE SCALE GENOMIC DNA]</scope>
    <source>
        <strain evidence="3 4">H242</strain>
    </source>
</reference>
<dbReference type="CDD" id="cd00431">
    <property type="entry name" value="cysteine_hydrolases"/>
    <property type="match status" value="1"/>
</dbReference>
<dbReference type="Gene3D" id="3.40.50.850">
    <property type="entry name" value="Isochorismatase-like"/>
    <property type="match status" value="1"/>
</dbReference>
<sequence length="210" mass="22913">MRQVLRTLEEQVQPAHAALLVVDMQNDFCAEGGYLQRTRAATSRNPIRVEDNVVIARNIEALAAAARQPACRWCGRSVYDFKYLADAHLAKRTDEALCIEGTGGVDFFQIRPQPGDLVVDKHTFSGFFETELHDLLQARGVKTLVMTGVATNVCVDSTLRHGFFLGYNVVVAEDCVGSGNQAAHEGTLSTVRVNFGTVTDSAALRTLLGE</sequence>
<dbReference type="Pfam" id="PF00857">
    <property type="entry name" value="Isochorismatase"/>
    <property type="match status" value="1"/>
</dbReference>
<dbReference type="PANTHER" id="PTHR43540">
    <property type="entry name" value="PEROXYUREIDOACRYLATE/UREIDOACRYLATE AMIDOHYDROLASE-RELATED"/>
    <property type="match status" value="1"/>
</dbReference>
<evidence type="ECO:0000259" key="2">
    <source>
        <dbReference type="Pfam" id="PF00857"/>
    </source>
</evidence>
<dbReference type="InterPro" id="IPR000868">
    <property type="entry name" value="Isochorismatase-like_dom"/>
</dbReference>
<dbReference type="EMBL" id="CP053418">
    <property type="protein sequence ID" value="QJW85521.1"/>
    <property type="molecule type" value="Genomic_DNA"/>
</dbReference>